<feature type="compositionally biased region" description="Polar residues" evidence="1">
    <location>
        <begin position="170"/>
        <end position="185"/>
    </location>
</feature>
<evidence type="ECO:0008006" key="4">
    <source>
        <dbReference type="Google" id="ProtNLM"/>
    </source>
</evidence>
<gene>
    <name evidence="2" type="ORF">FA14DRAFT_162756</name>
</gene>
<dbReference type="PANTHER" id="PTHR48465:SF1">
    <property type="entry name" value="PROTEIN SSUH2 HOMOLOG"/>
    <property type="match status" value="1"/>
</dbReference>
<dbReference type="Proteomes" id="UP000245771">
    <property type="component" value="Unassembled WGS sequence"/>
</dbReference>
<dbReference type="PANTHER" id="PTHR48465">
    <property type="entry name" value="PROTEIN SSUH2 HOMOLOG"/>
    <property type="match status" value="1"/>
</dbReference>
<evidence type="ECO:0000313" key="3">
    <source>
        <dbReference type="Proteomes" id="UP000245771"/>
    </source>
</evidence>
<dbReference type="InterPro" id="IPR036410">
    <property type="entry name" value="HSP_DnaJ_Cys-rich_dom_sf"/>
</dbReference>
<protein>
    <recommendedName>
        <fullName evidence="4">CR-type domain-containing protein</fullName>
    </recommendedName>
</protein>
<dbReference type="SUPFAM" id="SSF57938">
    <property type="entry name" value="DnaJ/Hsp40 cysteine-rich domain"/>
    <property type="match status" value="1"/>
</dbReference>
<reference evidence="2 3" key="1">
    <citation type="journal article" date="2018" name="Mol. Biol. Evol.">
        <title>Broad Genomic Sampling Reveals a Smut Pathogenic Ancestry of the Fungal Clade Ustilaginomycotina.</title>
        <authorList>
            <person name="Kijpornyongpan T."/>
            <person name="Mondo S.J."/>
            <person name="Barry K."/>
            <person name="Sandor L."/>
            <person name="Lee J."/>
            <person name="Lipzen A."/>
            <person name="Pangilinan J."/>
            <person name="LaButti K."/>
            <person name="Hainaut M."/>
            <person name="Henrissat B."/>
            <person name="Grigoriev I.V."/>
            <person name="Spatafora J.W."/>
            <person name="Aime M.C."/>
        </authorList>
    </citation>
    <scope>NUCLEOTIDE SEQUENCE [LARGE SCALE GENOMIC DNA]</scope>
    <source>
        <strain evidence="2 3">MCA 3882</strain>
    </source>
</reference>
<feature type="compositionally biased region" description="Low complexity" evidence="1">
    <location>
        <begin position="24"/>
        <end position="51"/>
    </location>
</feature>
<dbReference type="AlphaFoldDB" id="A0A316V4H8"/>
<organism evidence="2 3">
    <name type="scientific">Meira miltonrushii</name>
    <dbReference type="NCBI Taxonomy" id="1280837"/>
    <lineage>
        <taxon>Eukaryota</taxon>
        <taxon>Fungi</taxon>
        <taxon>Dikarya</taxon>
        <taxon>Basidiomycota</taxon>
        <taxon>Ustilaginomycotina</taxon>
        <taxon>Exobasidiomycetes</taxon>
        <taxon>Exobasidiales</taxon>
        <taxon>Brachybasidiaceae</taxon>
        <taxon>Meira</taxon>
    </lineage>
</organism>
<dbReference type="RefSeq" id="XP_025351693.1">
    <property type="nucleotide sequence ID" value="XM_025499750.1"/>
</dbReference>
<proteinExistence type="predicted"/>
<dbReference type="GeneID" id="37021531"/>
<keyword evidence="3" id="KW-1185">Reference proteome</keyword>
<dbReference type="InterPro" id="IPR052789">
    <property type="entry name" value="SSUH2_homolog"/>
</dbReference>
<dbReference type="OrthoDB" id="3355217at2759"/>
<sequence>MSDPSIDRLDRLFANHFGISPMMSDSHPSSQGGSLSSHQATSSYTSSESNSPETPQKGGRELPLGKPFIPDRSQSRGVKNFTSTDSGSGIGLIFDENDRKAKAQQLLNALAELYAAPLVNSGSNSIKTASIYSQNSNEQHERQAQFNPSDISPKSVQSSLPYMQDKQNDSYRNSSSTFGSLPKQTRNTEKKVEAPASEHSEGGDATIWPMEQGQVHEIDTPENVGNLAARRQSKVGTQSVGPMSPLSEVQYRVDAIPRRILTEEQSREELTLNFPYLCEAPHVIMYDDQGIALPPLKYEETSNEERKARKNALSIKIRGKKMHTLIKSMVVLESRSSHWKMIPAAKQKSSIRRHGDRSIAAELPQVPDPWSMNFMHSTKDTLSIKGTARRIFELSESRAYGQCPKCQGCGVGMCGLCKGTEPDECFWCEGSGREKVKAHLKCQPCNGTGKLACKTCKGSLKSTCRTCEGEGEGYFCAYIQIKVRRVDFAPVPVSSVIQSATQQNAESIKEAAIRRTWDAINKLTEASGVKHKHAFRPLAASCSLQTSWSDLVEVHVPQTVKVDKNGHRGLLRSRSLTNLRGQKHHHQQPKMKKYFFVLPCDTDLQPAEIEEDEFELALMPEIRHQPEQLEQQIDPRQQQHDVPYVSAAKSAHQRTQSERVQQHEKGNRINSADVAAWQARVQSLSAFNHLVVRPTSPTSQLASNPGTPDERHAPAAWQHGGGYFGGGVYSEPISPRTAASSVSDEARMQNSFKPTPSILRNGRV</sequence>
<feature type="compositionally biased region" description="Polar residues" evidence="1">
    <location>
        <begin position="740"/>
        <end position="754"/>
    </location>
</feature>
<feature type="region of interest" description="Disordered" evidence="1">
    <location>
        <begin position="740"/>
        <end position="764"/>
    </location>
</feature>
<feature type="compositionally biased region" description="Basic and acidic residues" evidence="1">
    <location>
        <begin position="655"/>
        <end position="667"/>
    </location>
</feature>
<feature type="region of interest" description="Disordered" evidence="1">
    <location>
        <begin position="18"/>
        <end position="92"/>
    </location>
</feature>
<dbReference type="EMBL" id="KZ819609">
    <property type="protein sequence ID" value="PWN31391.1"/>
    <property type="molecule type" value="Genomic_DNA"/>
</dbReference>
<evidence type="ECO:0000313" key="2">
    <source>
        <dbReference type="EMBL" id="PWN31391.1"/>
    </source>
</evidence>
<name>A0A316V4H8_9BASI</name>
<feature type="compositionally biased region" description="Polar residues" evidence="1">
    <location>
        <begin position="144"/>
        <end position="161"/>
    </location>
</feature>
<feature type="compositionally biased region" description="Polar residues" evidence="1">
    <location>
        <begin position="75"/>
        <end position="87"/>
    </location>
</feature>
<dbReference type="InParanoid" id="A0A316V4H8"/>
<accession>A0A316V4H8</accession>
<feature type="region of interest" description="Disordered" evidence="1">
    <location>
        <begin position="133"/>
        <end position="205"/>
    </location>
</feature>
<feature type="compositionally biased region" description="Basic and acidic residues" evidence="1">
    <location>
        <begin position="186"/>
        <end position="202"/>
    </location>
</feature>
<evidence type="ECO:0000256" key="1">
    <source>
        <dbReference type="SAM" id="MobiDB-lite"/>
    </source>
</evidence>
<feature type="region of interest" description="Disordered" evidence="1">
    <location>
        <begin position="648"/>
        <end position="667"/>
    </location>
</feature>